<dbReference type="Proteomes" id="UP000175829">
    <property type="component" value="Unassembled WGS sequence"/>
</dbReference>
<evidence type="ECO:0000313" key="3">
    <source>
        <dbReference type="EMBL" id="OEU98215.1"/>
    </source>
</evidence>
<dbReference type="PATRIC" id="fig|943816.4.peg.1550"/>
<evidence type="ECO:0000313" key="4">
    <source>
        <dbReference type="Proteomes" id="UP000175829"/>
    </source>
</evidence>
<feature type="coiled-coil region" evidence="1">
    <location>
        <begin position="342"/>
        <end position="369"/>
    </location>
</feature>
<evidence type="ECO:0000256" key="1">
    <source>
        <dbReference type="SAM" id="Coils"/>
    </source>
</evidence>
<dbReference type="AlphaFoldDB" id="A0A1E7K2W1"/>
<feature type="region of interest" description="Disordered" evidence="2">
    <location>
        <begin position="115"/>
        <end position="137"/>
    </location>
</feature>
<gene>
    <name evidence="3" type="ORF">AN217_10690</name>
</gene>
<name>A0A1E7K2W1_9ACTN</name>
<comment type="caution">
    <text evidence="3">The sequence shown here is derived from an EMBL/GenBank/DDBJ whole genome shotgun (WGS) entry which is preliminary data.</text>
</comment>
<reference evidence="3 4" key="1">
    <citation type="journal article" date="2016" name="Front. Microbiol.">
        <title>Comparative Genomics Analysis of Streptomyces Species Reveals Their Adaptation to the Marine Environment and Their Diversity at the Genomic Level.</title>
        <authorList>
            <person name="Tian X."/>
            <person name="Zhang Z."/>
            <person name="Yang T."/>
            <person name="Chen M."/>
            <person name="Li J."/>
            <person name="Chen F."/>
            <person name="Yang J."/>
            <person name="Li W."/>
            <person name="Zhang B."/>
            <person name="Zhang Z."/>
            <person name="Wu J."/>
            <person name="Zhang C."/>
            <person name="Long L."/>
            <person name="Xiao J."/>
        </authorList>
    </citation>
    <scope>NUCLEOTIDE SEQUENCE [LARGE SCALE GENOMIC DNA]</scope>
    <source>
        <strain evidence="3 4">SCSIO M10379</strain>
    </source>
</reference>
<dbReference type="RefSeq" id="WP_069991536.1">
    <property type="nucleotide sequence ID" value="NZ_LJGV01000022.1"/>
</dbReference>
<evidence type="ECO:0000256" key="2">
    <source>
        <dbReference type="SAM" id="MobiDB-lite"/>
    </source>
</evidence>
<sequence>MYSSDADLSVEDFLCLPFRTLSGGGFAAMVFLLARSADAPDLQRGFFQHWSDIDDLTGRCIAVFSPSPRKLQLSAEHPRLFYSPETIWVRGMAEAGGARSRLYLSSRESSAAVRMGRRQPGRATWQATGTEPSTTGPPRLVAAAAAVRPHDLEEHQRALTLTVSAMQRFFGIPGSLVPCAVFVDLEQRSASAVALKDATSVYDLLKRITTRIEHVLPRMDEAEAERVAALEARHRDRDLVGRLRSPAGNARAHWTAHKRRLIDDLQAFSARLAPPEADLCSWMARRLERDAPVADDEWTSVRSLLHVLAATEPHGRLPRRLRRTLAGMNSGRPEQDEAPRRLAVARAEAEATERRIGRAKARLDALGRELGLDAAVVGAAEDLGLVVLQEPRLHYPRGLDWPLKVLDEPAPHALNHGYERA</sequence>
<proteinExistence type="predicted"/>
<accession>A0A1E7K2W1</accession>
<protein>
    <submittedName>
        <fullName evidence="3">Uncharacterized protein</fullName>
    </submittedName>
</protein>
<dbReference type="EMBL" id="LJGV01000022">
    <property type="protein sequence ID" value="OEU98215.1"/>
    <property type="molecule type" value="Genomic_DNA"/>
</dbReference>
<feature type="compositionally biased region" description="Polar residues" evidence="2">
    <location>
        <begin position="125"/>
        <end position="136"/>
    </location>
</feature>
<keyword evidence="1" id="KW-0175">Coiled coil</keyword>
<organism evidence="3 4">
    <name type="scientific">Streptomyces qinglanensis</name>
    <dbReference type="NCBI Taxonomy" id="943816"/>
    <lineage>
        <taxon>Bacteria</taxon>
        <taxon>Bacillati</taxon>
        <taxon>Actinomycetota</taxon>
        <taxon>Actinomycetes</taxon>
        <taxon>Kitasatosporales</taxon>
        <taxon>Streptomycetaceae</taxon>
        <taxon>Streptomyces</taxon>
    </lineage>
</organism>